<dbReference type="Proteomes" id="UP000293360">
    <property type="component" value="Unassembled WGS sequence"/>
</dbReference>
<proteinExistence type="predicted"/>
<organism evidence="1 2">
    <name type="scientific">Monosporascus ibericus</name>
    <dbReference type="NCBI Taxonomy" id="155417"/>
    <lineage>
        <taxon>Eukaryota</taxon>
        <taxon>Fungi</taxon>
        <taxon>Dikarya</taxon>
        <taxon>Ascomycota</taxon>
        <taxon>Pezizomycotina</taxon>
        <taxon>Sordariomycetes</taxon>
        <taxon>Xylariomycetidae</taxon>
        <taxon>Xylariales</taxon>
        <taxon>Xylariales incertae sedis</taxon>
        <taxon>Monosporascus</taxon>
    </lineage>
</organism>
<gene>
    <name evidence="1" type="ORF">DL764_001356</name>
</gene>
<dbReference type="STRING" id="155417.A0A4V1XCC9"/>
<dbReference type="PANTHER" id="PTHR36124:SF1">
    <property type="entry name" value="ER-BOUND OXYGENASE MPAB_MPAB'_RUBBER OXYGENASE CATALYTIC DOMAIN-CONTAINING PROTEIN"/>
    <property type="match status" value="1"/>
</dbReference>
<keyword evidence="2" id="KW-1185">Reference proteome</keyword>
<dbReference type="InterPro" id="IPR046366">
    <property type="entry name" value="MPAB"/>
</dbReference>
<sequence>MNITHLWWPPPSSPAPLLSRITNPLLVQTEHASSSWTPLLLAALAAYAVLCRALRHRREHAMRRAFGFTDRASLARMTADEAQRIMYYIQMYEIPEFHVLSLQFGLFKTYGVGRMSKLLLATRNLTDPIKSRKRYEDTAVLIAEFALHPLSSPRALRAIARMNYLHSIYQKRGQIRNDDMLYTLSVFVTEPRRFARLYEWRALNDVEVCAYGVFWKSVGDAMGISYGELAGARAGRGWKDGLEFVEDITRWAKDYEVRNIVPNTVSAEPARALLPMITYWVPWFAKGFAEECVCVLMGDRVREAFMLPEPGIGAATLVYTALAVRRFVLKHLCLPRVFKANRLRDPDPATGRMHLNYTFGNYPFYIKPTFWNRWGPRAWVVWLAGGKLPGDNPEEFMPQGYTVGDIGPRDKANQGLEEMQRNTEELMGADMGGCPFHF</sequence>
<dbReference type="OrthoDB" id="545169at2759"/>
<evidence type="ECO:0000313" key="2">
    <source>
        <dbReference type="Proteomes" id="UP000293360"/>
    </source>
</evidence>
<dbReference type="EMBL" id="QJNU01000041">
    <property type="protein sequence ID" value="RYP09309.1"/>
    <property type="molecule type" value="Genomic_DNA"/>
</dbReference>
<name>A0A4V1XCC9_9PEZI</name>
<reference evidence="1 2" key="1">
    <citation type="submission" date="2018-06" db="EMBL/GenBank/DDBJ databases">
        <title>Complete Genomes of Monosporascus.</title>
        <authorList>
            <person name="Robinson A.J."/>
            <person name="Natvig D.O."/>
        </authorList>
    </citation>
    <scope>NUCLEOTIDE SEQUENCE [LARGE SCALE GENOMIC DNA]</scope>
    <source>
        <strain evidence="1 2">CBS 110550</strain>
    </source>
</reference>
<accession>A0A4V1XCC9</accession>
<evidence type="ECO:0000313" key="1">
    <source>
        <dbReference type="EMBL" id="RYP09309.1"/>
    </source>
</evidence>
<evidence type="ECO:0008006" key="3">
    <source>
        <dbReference type="Google" id="ProtNLM"/>
    </source>
</evidence>
<dbReference type="AlphaFoldDB" id="A0A4V1XCC9"/>
<dbReference type="GO" id="GO:0016491">
    <property type="term" value="F:oxidoreductase activity"/>
    <property type="evidence" value="ECO:0007669"/>
    <property type="project" value="InterPro"/>
</dbReference>
<dbReference type="PANTHER" id="PTHR36124">
    <property type="match status" value="1"/>
</dbReference>
<protein>
    <recommendedName>
        <fullName evidence="3">ER-bound oxygenase mpaB/mpaB'/Rubber oxygenase catalytic domain-containing protein</fullName>
    </recommendedName>
</protein>
<comment type="caution">
    <text evidence="1">The sequence shown here is derived from an EMBL/GenBank/DDBJ whole genome shotgun (WGS) entry which is preliminary data.</text>
</comment>